<proteinExistence type="predicted"/>
<dbReference type="EMBL" id="CADEPI010000351">
    <property type="protein sequence ID" value="CAB3384449.1"/>
    <property type="molecule type" value="Genomic_DNA"/>
</dbReference>
<name>A0A8S1E2L2_9INSE</name>
<keyword evidence="2" id="KW-1185">Reference proteome</keyword>
<gene>
    <name evidence="1" type="ORF">CLODIP_2_CD13091</name>
</gene>
<accession>A0A8S1E2L2</accession>
<protein>
    <submittedName>
        <fullName evidence="1">Uncharacterized protein</fullName>
    </submittedName>
</protein>
<reference evidence="1 2" key="1">
    <citation type="submission" date="2020-04" db="EMBL/GenBank/DDBJ databases">
        <authorList>
            <person name="Alioto T."/>
            <person name="Alioto T."/>
            <person name="Gomez Garrido J."/>
        </authorList>
    </citation>
    <scope>NUCLEOTIDE SEQUENCE [LARGE SCALE GENOMIC DNA]</scope>
</reference>
<dbReference type="OrthoDB" id="10062876at2759"/>
<dbReference type="AlphaFoldDB" id="A0A8S1E2L2"/>
<sequence length="249" mass="28105">MSKELRKVEIKEAAKKLDRVLMENLAEIEEKLNQIPEQVLKEPYKADFEDNETNSIKTEILRLTSELVNGVAVNEHNEEDPILFDYSGLGLANVAMQAQNYLKQLVTEQTQFLKKCEEDETELDQSSAMLAKAIAAMEIRLQSGDDIGEMGRLKEVTPEEERALLENIKEKDTDLQESLMGVIQHVFGQDEDLASYVISLLCKKVLSESGDPYIQVTDENRKVISLLRAVGLVLDHPHNPSKVKLIIVV</sequence>
<dbReference type="Proteomes" id="UP000494165">
    <property type="component" value="Unassembled WGS sequence"/>
</dbReference>
<organism evidence="1 2">
    <name type="scientific">Cloeon dipterum</name>
    <dbReference type="NCBI Taxonomy" id="197152"/>
    <lineage>
        <taxon>Eukaryota</taxon>
        <taxon>Metazoa</taxon>
        <taxon>Ecdysozoa</taxon>
        <taxon>Arthropoda</taxon>
        <taxon>Hexapoda</taxon>
        <taxon>Insecta</taxon>
        <taxon>Pterygota</taxon>
        <taxon>Palaeoptera</taxon>
        <taxon>Ephemeroptera</taxon>
        <taxon>Pisciforma</taxon>
        <taxon>Baetidae</taxon>
        <taxon>Cloeon</taxon>
    </lineage>
</organism>
<comment type="caution">
    <text evidence="1">The sequence shown here is derived from an EMBL/GenBank/DDBJ whole genome shotgun (WGS) entry which is preliminary data.</text>
</comment>
<evidence type="ECO:0000313" key="1">
    <source>
        <dbReference type="EMBL" id="CAB3384449.1"/>
    </source>
</evidence>
<evidence type="ECO:0000313" key="2">
    <source>
        <dbReference type="Proteomes" id="UP000494165"/>
    </source>
</evidence>